<comment type="caution">
    <text evidence="4">The sequence shown here is derived from an EMBL/GenBank/DDBJ whole genome shotgun (WGS) entry which is preliminary data.</text>
</comment>
<dbReference type="EMBL" id="JBBWWQ010000003">
    <property type="protein sequence ID" value="KAK8952288.1"/>
    <property type="molecule type" value="Genomic_DNA"/>
</dbReference>
<proteinExistence type="predicted"/>
<dbReference type="InterPro" id="IPR001611">
    <property type="entry name" value="Leu-rich_rpt"/>
</dbReference>
<dbReference type="Pfam" id="PF13516">
    <property type="entry name" value="LRR_6"/>
    <property type="match status" value="1"/>
</dbReference>
<dbReference type="SMART" id="SM00365">
    <property type="entry name" value="LRR_SD22"/>
    <property type="match status" value="4"/>
</dbReference>
<dbReference type="PROSITE" id="PS51450">
    <property type="entry name" value="LRR"/>
    <property type="match status" value="2"/>
</dbReference>
<sequence>MFACFSSLALVGKKKHSKRFSKAAEGSKKRRSRRRHRVKPVDFVSNSNDLETINETISKSFPSVEKPSHTIPNAPMDDAESIRDVSYEGDDEQQSETIQSLKGDCSAAPEGELVIHDGSSDGFNGSVLDKQSETDNGIAREATAASNSCMDRINAWVDRLEDCSFSHVDAEDYCDKIQDESDVGDESSPKNCVVTSRNQAEEGVGGEAKNIIQSLNSFSTNAYISSIGLKLIPSMAAFVCLRSVNLSGNCIVEITPGSLPKSLHTLDLSHNKISTVEGLRGLEKLRILNLSYNRISRIGHGLSSCTLIKELYLAGNKISNVEGLHRILKMKVLDLSFNKITTAKGLGQLVSNYNSLLALNLTGNPVQTNIGNDQLQNEVQGLLPHLSYLNKLPIKPLKIREVATKCVAKAAVGDAARRSPQRKMTRRLSGIGSSASSTIKTGGNLREASPKATPFRAIKRRSKSELSTPASINYSRRSYSMVPAV</sequence>
<feature type="region of interest" description="Disordered" evidence="3">
    <location>
        <begin position="414"/>
        <end position="469"/>
    </location>
</feature>
<dbReference type="Gene3D" id="3.80.10.10">
    <property type="entry name" value="Ribonuclease Inhibitor"/>
    <property type="match status" value="2"/>
</dbReference>
<keyword evidence="2" id="KW-0677">Repeat</keyword>
<feature type="region of interest" description="Disordered" evidence="3">
    <location>
        <begin position="16"/>
        <end position="38"/>
    </location>
</feature>
<evidence type="ECO:0000256" key="3">
    <source>
        <dbReference type="SAM" id="MobiDB-lite"/>
    </source>
</evidence>
<accession>A0AAP0GDA9</accession>
<name>A0AAP0GDA9_9ASPA</name>
<keyword evidence="5" id="KW-1185">Reference proteome</keyword>
<keyword evidence="1" id="KW-0433">Leucine-rich repeat</keyword>
<dbReference type="InterPro" id="IPR032675">
    <property type="entry name" value="LRR_dom_sf"/>
</dbReference>
<feature type="compositionally biased region" description="Basic residues" evidence="3">
    <location>
        <begin position="28"/>
        <end position="38"/>
    </location>
</feature>
<dbReference type="AlphaFoldDB" id="A0AAP0GDA9"/>
<evidence type="ECO:0000256" key="2">
    <source>
        <dbReference type="ARBA" id="ARBA00022737"/>
    </source>
</evidence>
<organism evidence="4 5">
    <name type="scientific">Platanthera zijinensis</name>
    <dbReference type="NCBI Taxonomy" id="2320716"/>
    <lineage>
        <taxon>Eukaryota</taxon>
        <taxon>Viridiplantae</taxon>
        <taxon>Streptophyta</taxon>
        <taxon>Embryophyta</taxon>
        <taxon>Tracheophyta</taxon>
        <taxon>Spermatophyta</taxon>
        <taxon>Magnoliopsida</taxon>
        <taxon>Liliopsida</taxon>
        <taxon>Asparagales</taxon>
        <taxon>Orchidaceae</taxon>
        <taxon>Orchidoideae</taxon>
        <taxon>Orchideae</taxon>
        <taxon>Orchidinae</taxon>
        <taxon>Platanthera</taxon>
    </lineage>
</organism>
<dbReference type="Proteomes" id="UP001418222">
    <property type="component" value="Unassembled WGS sequence"/>
</dbReference>
<dbReference type="SUPFAM" id="SSF52075">
    <property type="entry name" value="Outer arm dynein light chain 1"/>
    <property type="match status" value="1"/>
</dbReference>
<feature type="compositionally biased region" description="Polar residues" evidence="3">
    <location>
        <begin position="431"/>
        <end position="441"/>
    </location>
</feature>
<gene>
    <name evidence="4" type="ORF">KSP39_PZI003461</name>
</gene>
<evidence type="ECO:0000256" key="1">
    <source>
        <dbReference type="ARBA" id="ARBA00022614"/>
    </source>
</evidence>
<dbReference type="InterPro" id="IPR003591">
    <property type="entry name" value="Leu-rich_rpt_typical-subtyp"/>
</dbReference>
<dbReference type="SMART" id="SM00369">
    <property type="entry name" value="LRR_TYP"/>
    <property type="match status" value="4"/>
</dbReference>
<dbReference type="PANTHER" id="PTHR15454">
    <property type="entry name" value="NISCHARIN RELATED"/>
    <property type="match status" value="1"/>
</dbReference>
<evidence type="ECO:0008006" key="6">
    <source>
        <dbReference type="Google" id="ProtNLM"/>
    </source>
</evidence>
<reference evidence="4 5" key="1">
    <citation type="journal article" date="2022" name="Nat. Plants">
        <title>Genomes of leafy and leafless Platanthera orchids illuminate the evolution of mycoheterotrophy.</title>
        <authorList>
            <person name="Li M.H."/>
            <person name="Liu K.W."/>
            <person name="Li Z."/>
            <person name="Lu H.C."/>
            <person name="Ye Q.L."/>
            <person name="Zhang D."/>
            <person name="Wang J.Y."/>
            <person name="Li Y.F."/>
            <person name="Zhong Z.M."/>
            <person name="Liu X."/>
            <person name="Yu X."/>
            <person name="Liu D.K."/>
            <person name="Tu X.D."/>
            <person name="Liu B."/>
            <person name="Hao Y."/>
            <person name="Liao X.Y."/>
            <person name="Jiang Y.T."/>
            <person name="Sun W.H."/>
            <person name="Chen J."/>
            <person name="Chen Y.Q."/>
            <person name="Ai Y."/>
            <person name="Zhai J.W."/>
            <person name="Wu S.S."/>
            <person name="Zhou Z."/>
            <person name="Hsiao Y.Y."/>
            <person name="Wu W.L."/>
            <person name="Chen Y.Y."/>
            <person name="Lin Y.F."/>
            <person name="Hsu J.L."/>
            <person name="Li C.Y."/>
            <person name="Wang Z.W."/>
            <person name="Zhao X."/>
            <person name="Zhong W.Y."/>
            <person name="Ma X.K."/>
            <person name="Ma L."/>
            <person name="Huang J."/>
            <person name="Chen G.Z."/>
            <person name="Huang M.Z."/>
            <person name="Huang L."/>
            <person name="Peng D.H."/>
            <person name="Luo Y.B."/>
            <person name="Zou S.Q."/>
            <person name="Chen S.P."/>
            <person name="Lan S."/>
            <person name="Tsai W.C."/>
            <person name="Van de Peer Y."/>
            <person name="Liu Z.J."/>
        </authorList>
    </citation>
    <scope>NUCLEOTIDE SEQUENCE [LARGE SCALE GENOMIC DNA]</scope>
    <source>
        <strain evidence="4">Lor287</strain>
    </source>
</reference>
<evidence type="ECO:0000313" key="5">
    <source>
        <dbReference type="Proteomes" id="UP001418222"/>
    </source>
</evidence>
<dbReference type="PANTHER" id="PTHR15454:SF37">
    <property type="entry name" value="OUTER ARM DYNEIN LIGHT CHAIN 1 PROTEIN"/>
    <property type="match status" value="1"/>
</dbReference>
<protein>
    <recommendedName>
        <fullName evidence="6">Leucine-rich repeat family protein</fullName>
    </recommendedName>
</protein>
<evidence type="ECO:0000313" key="4">
    <source>
        <dbReference type="EMBL" id="KAK8952288.1"/>
    </source>
</evidence>
<dbReference type="Pfam" id="PF13855">
    <property type="entry name" value="LRR_8"/>
    <property type="match status" value="1"/>
</dbReference>
<dbReference type="FunFam" id="3.80.10.10:FF:000320">
    <property type="entry name" value="Protein phosphatase 1 regulatory subunit pprA"/>
    <property type="match status" value="1"/>
</dbReference>
<dbReference type="GO" id="GO:0005737">
    <property type="term" value="C:cytoplasm"/>
    <property type="evidence" value="ECO:0007669"/>
    <property type="project" value="TreeGrafter"/>
</dbReference>
<dbReference type="PRINTS" id="PR00019">
    <property type="entry name" value="LEURICHRPT"/>
</dbReference>